<evidence type="ECO:0000313" key="2">
    <source>
        <dbReference type="EMBL" id="SFR18898.1"/>
    </source>
</evidence>
<protein>
    <submittedName>
        <fullName evidence="2">Uncharacterized protein</fullName>
    </submittedName>
</protein>
<evidence type="ECO:0000313" key="3">
    <source>
        <dbReference type="Proteomes" id="UP000199584"/>
    </source>
</evidence>
<reference evidence="3" key="1">
    <citation type="submission" date="2016-10" db="EMBL/GenBank/DDBJ databases">
        <authorList>
            <person name="Varghese N."/>
            <person name="Submissions S."/>
        </authorList>
    </citation>
    <scope>NUCLEOTIDE SEQUENCE [LARGE SCALE GENOMIC DNA]</scope>
    <source>
        <strain evidence="3">DSM 3669</strain>
    </source>
</reference>
<evidence type="ECO:0000256" key="1">
    <source>
        <dbReference type="SAM" id="MobiDB-lite"/>
    </source>
</evidence>
<accession>A0A1I6EN01</accession>
<sequence length="55" mass="6539">MKLKLDEYQKNKIEVPDAVYENLLRVFIKSALKKEKTNPQQSYNRKAFHKQSVSL</sequence>
<gene>
    <name evidence="2" type="ORF">SAMN05660706_1732</name>
</gene>
<dbReference type="Proteomes" id="UP000199584">
    <property type="component" value="Unassembled WGS sequence"/>
</dbReference>
<dbReference type="AlphaFoldDB" id="A0A1I6EN01"/>
<organism evidence="2 3">
    <name type="scientific">Desulfoscipio geothermicus DSM 3669</name>
    <dbReference type="NCBI Taxonomy" id="1121426"/>
    <lineage>
        <taxon>Bacteria</taxon>
        <taxon>Bacillati</taxon>
        <taxon>Bacillota</taxon>
        <taxon>Clostridia</taxon>
        <taxon>Eubacteriales</taxon>
        <taxon>Desulfallaceae</taxon>
        <taxon>Desulfoscipio</taxon>
    </lineage>
</organism>
<feature type="region of interest" description="Disordered" evidence="1">
    <location>
        <begin position="35"/>
        <end position="55"/>
    </location>
</feature>
<name>A0A1I6EN01_9FIRM</name>
<dbReference type="RefSeq" id="WP_165608449.1">
    <property type="nucleotide sequence ID" value="NZ_FOYM01000073.1"/>
</dbReference>
<keyword evidence="3" id="KW-1185">Reference proteome</keyword>
<dbReference type="EMBL" id="FOYM01000073">
    <property type="protein sequence ID" value="SFR18898.1"/>
    <property type="molecule type" value="Genomic_DNA"/>
</dbReference>
<proteinExistence type="predicted"/>